<comment type="caution">
    <text evidence="5">The sequence shown here is derived from an EMBL/GenBank/DDBJ whole genome shotgun (WGS) entry which is preliminary data.</text>
</comment>
<dbReference type="PANTHER" id="PTHR42939">
    <property type="entry name" value="ABC TRANSPORTER ATP-BINDING PROTEIN ALBC-RELATED"/>
    <property type="match status" value="1"/>
</dbReference>
<dbReference type="EMBL" id="BAABAK010000004">
    <property type="protein sequence ID" value="GAA3958348.1"/>
    <property type="molecule type" value="Genomic_DNA"/>
</dbReference>
<feature type="domain" description="ABC transporter" evidence="4">
    <location>
        <begin position="5"/>
        <end position="131"/>
    </location>
</feature>
<dbReference type="InterPro" id="IPR003439">
    <property type="entry name" value="ABC_transporter-like_ATP-bd"/>
</dbReference>
<dbReference type="Gene3D" id="3.40.50.300">
    <property type="entry name" value="P-loop containing nucleotide triphosphate hydrolases"/>
    <property type="match status" value="1"/>
</dbReference>
<evidence type="ECO:0000313" key="5">
    <source>
        <dbReference type="EMBL" id="GAA3958348.1"/>
    </source>
</evidence>
<keyword evidence="6" id="KW-1185">Reference proteome</keyword>
<accession>A0ABP7P1X0</accession>
<keyword evidence="2" id="KW-0547">Nucleotide-binding</keyword>
<dbReference type="InterPro" id="IPR027417">
    <property type="entry name" value="P-loop_NTPase"/>
</dbReference>
<sequence>MDQGIYFLNGINGAGKSTLLKCVTGFINFQGDIFLNGINLRKNGISYRQLVNFGDAEPLFPDFLTGLEMIKIFEHAKDAPDGQTKELIDSMELNAFISDPIASYSSGMLKKLSLLLSFLGRPKLICLDEPMITLDRSSILKLSKLIIDYNTNKGTSFIISSHQNLEGLDLDGYSIMNLVDGKITIS</sequence>
<protein>
    <recommendedName>
        <fullName evidence="4">ABC transporter domain-containing protein</fullName>
    </recommendedName>
</protein>
<keyword evidence="3" id="KW-0067">ATP-binding</keyword>
<dbReference type="SUPFAM" id="SSF52540">
    <property type="entry name" value="P-loop containing nucleoside triphosphate hydrolases"/>
    <property type="match status" value="1"/>
</dbReference>
<dbReference type="PANTHER" id="PTHR42939:SF1">
    <property type="entry name" value="ABC TRANSPORTER ATP-BINDING PROTEIN ALBC-RELATED"/>
    <property type="match status" value="1"/>
</dbReference>
<evidence type="ECO:0000259" key="4">
    <source>
        <dbReference type="Pfam" id="PF00005"/>
    </source>
</evidence>
<evidence type="ECO:0000256" key="3">
    <source>
        <dbReference type="ARBA" id="ARBA00022840"/>
    </source>
</evidence>
<gene>
    <name evidence="5" type="ORF">GCM10022246_09900</name>
</gene>
<evidence type="ECO:0000256" key="2">
    <source>
        <dbReference type="ARBA" id="ARBA00022741"/>
    </source>
</evidence>
<keyword evidence="1" id="KW-0813">Transport</keyword>
<evidence type="ECO:0000256" key="1">
    <source>
        <dbReference type="ARBA" id="ARBA00022448"/>
    </source>
</evidence>
<name>A0ABP7P1X0_9SPHI</name>
<evidence type="ECO:0000313" key="6">
    <source>
        <dbReference type="Proteomes" id="UP001501081"/>
    </source>
</evidence>
<dbReference type="Pfam" id="PF00005">
    <property type="entry name" value="ABC_tran"/>
    <property type="match status" value="1"/>
</dbReference>
<dbReference type="Proteomes" id="UP001501081">
    <property type="component" value="Unassembled WGS sequence"/>
</dbReference>
<organism evidence="5 6">
    <name type="scientific">Pedobacter ginsengiterrae</name>
    <dbReference type="NCBI Taxonomy" id="871696"/>
    <lineage>
        <taxon>Bacteria</taxon>
        <taxon>Pseudomonadati</taxon>
        <taxon>Bacteroidota</taxon>
        <taxon>Sphingobacteriia</taxon>
        <taxon>Sphingobacteriales</taxon>
        <taxon>Sphingobacteriaceae</taxon>
        <taxon>Pedobacter</taxon>
    </lineage>
</organism>
<reference evidence="6" key="1">
    <citation type="journal article" date="2019" name="Int. J. Syst. Evol. Microbiol.">
        <title>The Global Catalogue of Microorganisms (GCM) 10K type strain sequencing project: providing services to taxonomists for standard genome sequencing and annotation.</title>
        <authorList>
            <consortium name="The Broad Institute Genomics Platform"/>
            <consortium name="The Broad Institute Genome Sequencing Center for Infectious Disease"/>
            <person name="Wu L."/>
            <person name="Ma J."/>
        </authorList>
    </citation>
    <scope>NUCLEOTIDE SEQUENCE [LARGE SCALE GENOMIC DNA]</scope>
    <source>
        <strain evidence="6">JCM 17338</strain>
    </source>
</reference>
<dbReference type="InterPro" id="IPR051782">
    <property type="entry name" value="ABC_Transporter_VariousFunc"/>
</dbReference>
<proteinExistence type="predicted"/>